<comment type="similarity">
    <text evidence="2 12 13">Belongs to the RecF family.</text>
</comment>
<dbReference type="Gene3D" id="1.20.1050.90">
    <property type="entry name" value="RecF/RecN/SMC, N-terminal domain"/>
    <property type="match status" value="1"/>
</dbReference>
<dbReference type="InterPro" id="IPR018078">
    <property type="entry name" value="DNA-binding_RecF_CS"/>
</dbReference>
<dbReference type="STRING" id="1120975.SAMN02746064_00398"/>
<keyword evidence="4 12" id="KW-0963">Cytoplasm</keyword>
<dbReference type="NCBIfam" id="TIGR00611">
    <property type="entry name" value="recf"/>
    <property type="match status" value="1"/>
</dbReference>
<evidence type="ECO:0000256" key="8">
    <source>
        <dbReference type="ARBA" id="ARBA00022840"/>
    </source>
</evidence>
<dbReference type="InterPro" id="IPR042174">
    <property type="entry name" value="RecF_2"/>
</dbReference>
<protein>
    <recommendedName>
        <fullName evidence="3 12">DNA replication and repair protein RecF</fullName>
    </recommendedName>
</protein>
<evidence type="ECO:0000259" key="14">
    <source>
        <dbReference type="Pfam" id="PF02463"/>
    </source>
</evidence>
<keyword evidence="8 12" id="KW-0067">ATP-binding</keyword>
<dbReference type="GO" id="GO:0000731">
    <property type="term" value="P:DNA synthesis involved in DNA repair"/>
    <property type="evidence" value="ECO:0007669"/>
    <property type="project" value="TreeGrafter"/>
</dbReference>
<dbReference type="InterPro" id="IPR027417">
    <property type="entry name" value="P-loop_NTPase"/>
</dbReference>
<evidence type="ECO:0000256" key="2">
    <source>
        <dbReference type="ARBA" id="ARBA00008016"/>
    </source>
</evidence>
<dbReference type="EMBL" id="FQTU01000002">
    <property type="protein sequence ID" value="SHE40113.1"/>
    <property type="molecule type" value="Genomic_DNA"/>
</dbReference>
<evidence type="ECO:0000313" key="16">
    <source>
        <dbReference type="Proteomes" id="UP000184251"/>
    </source>
</evidence>
<dbReference type="Pfam" id="PF02463">
    <property type="entry name" value="SMC_N"/>
    <property type="match status" value="1"/>
</dbReference>
<feature type="binding site" evidence="12">
    <location>
        <begin position="30"/>
        <end position="37"/>
    </location>
    <ligand>
        <name>ATP</name>
        <dbReference type="ChEBI" id="CHEBI:30616"/>
    </ligand>
</feature>
<evidence type="ECO:0000256" key="10">
    <source>
        <dbReference type="ARBA" id="ARBA00023204"/>
    </source>
</evidence>
<evidence type="ECO:0000256" key="11">
    <source>
        <dbReference type="ARBA" id="ARBA00023236"/>
    </source>
</evidence>
<evidence type="ECO:0000256" key="6">
    <source>
        <dbReference type="ARBA" id="ARBA00022741"/>
    </source>
</evidence>
<dbReference type="Proteomes" id="UP000184251">
    <property type="component" value="Unassembled WGS sequence"/>
</dbReference>
<dbReference type="PROSITE" id="PS00617">
    <property type="entry name" value="RECF_1"/>
    <property type="match status" value="1"/>
</dbReference>
<dbReference type="GO" id="GO:0006302">
    <property type="term" value="P:double-strand break repair"/>
    <property type="evidence" value="ECO:0007669"/>
    <property type="project" value="TreeGrafter"/>
</dbReference>
<keyword evidence="10 12" id="KW-0234">DNA repair</keyword>
<accession>A0A1M4T6H2</accession>
<feature type="domain" description="RecF/RecN/SMC N-terminal" evidence="14">
    <location>
        <begin position="3"/>
        <end position="361"/>
    </location>
</feature>
<dbReference type="Gene3D" id="3.40.50.300">
    <property type="entry name" value="P-loop containing nucleotide triphosphate hydrolases"/>
    <property type="match status" value="1"/>
</dbReference>
<dbReference type="GO" id="GO:0005737">
    <property type="term" value="C:cytoplasm"/>
    <property type="evidence" value="ECO:0007669"/>
    <property type="project" value="UniProtKB-SubCell"/>
</dbReference>
<name>A0A1M4T6H2_9FIRM</name>
<dbReference type="GO" id="GO:0005524">
    <property type="term" value="F:ATP binding"/>
    <property type="evidence" value="ECO:0007669"/>
    <property type="project" value="UniProtKB-UniRule"/>
</dbReference>
<gene>
    <name evidence="12" type="primary">recF</name>
    <name evidence="15" type="ORF">SAMN02746064_00398</name>
</gene>
<keyword evidence="11 12" id="KW-0742">SOS response</keyword>
<dbReference type="GO" id="GO:0009432">
    <property type="term" value="P:SOS response"/>
    <property type="evidence" value="ECO:0007669"/>
    <property type="project" value="UniProtKB-UniRule"/>
</dbReference>
<evidence type="ECO:0000256" key="1">
    <source>
        <dbReference type="ARBA" id="ARBA00004496"/>
    </source>
</evidence>
<dbReference type="PANTHER" id="PTHR32182:SF0">
    <property type="entry name" value="DNA REPLICATION AND REPAIR PROTEIN RECF"/>
    <property type="match status" value="1"/>
</dbReference>
<proteinExistence type="inferred from homology"/>
<dbReference type="GO" id="GO:0006260">
    <property type="term" value="P:DNA replication"/>
    <property type="evidence" value="ECO:0007669"/>
    <property type="project" value="UniProtKB-UniRule"/>
</dbReference>
<evidence type="ECO:0000256" key="3">
    <source>
        <dbReference type="ARBA" id="ARBA00020170"/>
    </source>
</evidence>
<dbReference type="HAMAP" id="MF_00365">
    <property type="entry name" value="RecF"/>
    <property type="match status" value="1"/>
</dbReference>
<keyword evidence="5 12" id="KW-0235">DNA replication</keyword>
<dbReference type="GO" id="GO:0003697">
    <property type="term" value="F:single-stranded DNA binding"/>
    <property type="evidence" value="ECO:0007669"/>
    <property type="project" value="UniProtKB-UniRule"/>
</dbReference>
<keyword evidence="16" id="KW-1185">Reference proteome</keyword>
<dbReference type="RefSeq" id="WP_073269405.1">
    <property type="nucleotide sequence ID" value="NZ_FQTU01000002.1"/>
</dbReference>
<dbReference type="InterPro" id="IPR001238">
    <property type="entry name" value="DNA-binding_RecF"/>
</dbReference>
<comment type="subcellular location">
    <subcellularLocation>
        <location evidence="1 12 13">Cytoplasm</location>
    </subcellularLocation>
</comment>
<keyword evidence="6 12" id="KW-0547">Nucleotide-binding</keyword>
<dbReference type="OrthoDB" id="9803889at2"/>
<dbReference type="SUPFAM" id="SSF52540">
    <property type="entry name" value="P-loop containing nucleoside triphosphate hydrolases"/>
    <property type="match status" value="1"/>
</dbReference>
<reference evidence="15 16" key="1">
    <citation type="submission" date="2016-11" db="EMBL/GenBank/DDBJ databases">
        <authorList>
            <person name="Jaros S."/>
            <person name="Januszkiewicz K."/>
            <person name="Wedrychowicz H."/>
        </authorList>
    </citation>
    <scope>NUCLEOTIDE SEQUENCE [LARGE SCALE GENOMIC DNA]</scope>
    <source>
        <strain evidence="15 16">DSM 14828</strain>
    </source>
</reference>
<evidence type="ECO:0000256" key="5">
    <source>
        <dbReference type="ARBA" id="ARBA00022705"/>
    </source>
</evidence>
<keyword evidence="9 12" id="KW-0238">DNA-binding</keyword>
<evidence type="ECO:0000256" key="4">
    <source>
        <dbReference type="ARBA" id="ARBA00022490"/>
    </source>
</evidence>
<dbReference type="AlphaFoldDB" id="A0A1M4T6H2"/>
<evidence type="ECO:0000256" key="12">
    <source>
        <dbReference type="HAMAP-Rule" id="MF_00365"/>
    </source>
</evidence>
<evidence type="ECO:0000256" key="13">
    <source>
        <dbReference type="RuleBase" id="RU000578"/>
    </source>
</evidence>
<evidence type="ECO:0000313" key="15">
    <source>
        <dbReference type="EMBL" id="SHE40113.1"/>
    </source>
</evidence>
<comment type="function">
    <text evidence="12 13">The RecF protein is involved in DNA metabolism; it is required for DNA replication and normal SOS inducibility. RecF binds preferentially to single-stranded, linear DNA. It also seems to bind ATP.</text>
</comment>
<sequence>MHLERLKLLNFRNYSSLDIILDKKMNIIVGDNGQGKTNLLEAIYFLSRGKSFRNPNRDLVSMECEKGIVEGFFERKNLNDSVRIIIDNSESSEKTIVNVNNKKLKSKNDLPSRFLIVDFTPEDLNIVNDGPDKRRRFIDNELLNIKPVHGSILKDYNKILKQRNELLKNMQRDPSLKSTLYIWDEQLVEYGKKLIINRIVFLQKLNRIAKEIHFNLSDKLEELKLYYFSNLIKNNSDIERLSVIFKDKLEENFDNDLKKGYTSIGPHLDDIKININDLDAKTFGSQGQKRTCALSLKLSQTQIIKEETEEDAIVLLDDVMSELDIKRQKKLLESFSRHQIVITSTEINFMNELQSETKKIYNIKGGNLI</sequence>
<evidence type="ECO:0000256" key="7">
    <source>
        <dbReference type="ARBA" id="ARBA00022763"/>
    </source>
</evidence>
<organism evidence="15 16">
    <name type="scientific">Alkalibacter saccharofermentans DSM 14828</name>
    <dbReference type="NCBI Taxonomy" id="1120975"/>
    <lineage>
        <taxon>Bacteria</taxon>
        <taxon>Bacillati</taxon>
        <taxon>Bacillota</taxon>
        <taxon>Clostridia</taxon>
        <taxon>Eubacteriales</taxon>
        <taxon>Eubacteriaceae</taxon>
        <taxon>Alkalibacter</taxon>
    </lineage>
</organism>
<evidence type="ECO:0000256" key="9">
    <source>
        <dbReference type="ARBA" id="ARBA00023125"/>
    </source>
</evidence>
<dbReference type="InterPro" id="IPR003395">
    <property type="entry name" value="RecF/RecN/SMC_N"/>
</dbReference>
<dbReference type="PROSITE" id="PS00618">
    <property type="entry name" value="RECF_2"/>
    <property type="match status" value="1"/>
</dbReference>
<dbReference type="PANTHER" id="PTHR32182">
    <property type="entry name" value="DNA REPLICATION AND REPAIR PROTEIN RECF"/>
    <property type="match status" value="1"/>
</dbReference>
<keyword evidence="7 12" id="KW-0227">DNA damage</keyword>